<accession>A0A7T8EPE7</accession>
<dbReference type="Proteomes" id="UP000596123">
    <property type="component" value="Segment"/>
</dbReference>
<protein>
    <submittedName>
        <fullName evidence="1">Uncharacterized protein</fullName>
    </submittedName>
</protein>
<gene>
    <name evidence="1" type="ORF">pEaSNUABM5_00093</name>
</gene>
<proteinExistence type="predicted"/>
<evidence type="ECO:0000313" key="1">
    <source>
        <dbReference type="EMBL" id="QQO90235.1"/>
    </source>
</evidence>
<evidence type="ECO:0000313" key="2">
    <source>
        <dbReference type="Proteomes" id="UP000596123"/>
    </source>
</evidence>
<keyword evidence="2" id="KW-1185">Reference proteome</keyword>
<dbReference type="EMBL" id="MW366843">
    <property type="protein sequence ID" value="QQO90235.1"/>
    <property type="molecule type" value="Genomic_DNA"/>
</dbReference>
<organism evidence="1 2">
    <name type="scientific">Erwinia phage pEa_SNUABM_5</name>
    <dbReference type="NCBI Taxonomy" id="2797313"/>
    <lineage>
        <taxon>Viruses</taxon>
        <taxon>Duplodnaviria</taxon>
        <taxon>Heunggongvirae</taxon>
        <taxon>Uroviricota</taxon>
        <taxon>Caudoviricetes</taxon>
        <taxon>Rivsvirus</taxon>
        <taxon>Rivsvirus SNUABM5</taxon>
    </lineage>
</organism>
<sequence>MLNMTSGRTFKQSVASDTWNINHNCGRPVGVTVCVNMPDGKLHQVLPGDVVIVDSNNLQVKFPYAVTGEARVA</sequence>
<reference evidence="1 2" key="1">
    <citation type="submission" date="2020-12" db="EMBL/GenBank/DDBJ databases">
        <title>Complete genome sequence of Erwinia phage pEa_SNUABM_5.</title>
        <authorList>
            <person name="Kim S.G."/>
            <person name="Lee S.B."/>
            <person name="Kwon J."/>
            <person name="Park S.C."/>
        </authorList>
    </citation>
    <scope>NUCLEOTIDE SEQUENCE [LARGE SCALE GENOMIC DNA]</scope>
</reference>
<name>A0A7T8EPE7_9CAUD</name>